<reference evidence="2 3" key="1">
    <citation type="submission" date="2019-02" db="EMBL/GenBank/DDBJ databases">
        <title>Deep-cultivation of Planctomycetes and their phenomic and genomic characterization uncovers novel biology.</title>
        <authorList>
            <person name="Wiegand S."/>
            <person name="Jogler M."/>
            <person name="Boedeker C."/>
            <person name="Pinto D."/>
            <person name="Vollmers J."/>
            <person name="Rivas-Marin E."/>
            <person name="Kohn T."/>
            <person name="Peeters S.H."/>
            <person name="Heuer A."/>
            <person name="Rast P."/>
            <person name="Oberbeckmann S."/>
            <person name="Bunk B."/>
            <person name="Jeske O."/>
            <person name="Meyerdierks A."/>
            <person name="Storesund J.E."/>
            <person name="Kallscheuer N."/>
            <person name="Luecker S."/>
            <person name="Lage O.M."/>
            <person name="Pohl T."/>
            <person name="Merkel B.J."/>
            <person name="Hornburger P."/>
            <person name="Mueller R.-W."/>
            <person name="Bruemmer F."/>
            <person name="Labrenz M."/>
            <person name="Spormann A.M."/>
            <person name="Op den Camp H."/>
            <person name="Overmann J."/>
            <person name="Amann R."/>
            <person name="Jetten M.S.M."/>
            <person name="Mascher T."/>
            <person name="Medema M.H."/>
            <person name="Devos D.P."/>
            <person name="Kaster A.-K."/>
            <person name="Ovreas L."/>
            <person name="Rohde M."/>
            <person name="Galperin M.Y."/>
            <person name="Jogler C."/>
        </authorList>
    </citation>
    <scope>NUCLEOTIDE SEQUENCE [LARGE SCALE GENOMIC DNA]</scope>
    <source>
        <strain evidence="2 3">FF011L</strain>
    </source>
</reference>
<protein>
    <submittedName>
        <fullName evidence="2">Uncharacterized protein</fullName>
    </submittedName>
</protein>
<keyword evidence="1" id="KW-0732">Signal</keyword>
<evidence type="ECO:0000313" key="2">
    <source>
        <dbReference type="EMBL" id="QDS96338.1"/>
    </source>
</evidence>
<feature type="signal peptide" evidence="1">
    <location>
        <begin position="1"/>
        <end position="31"/>
    </location>
</feature>
<dbReference type="EMBL" id="CP036262">
    <property type="protein sequence ID" value="QDS96338.1"/>
    <property type="molecule type" value="Genomic_DNA"/>
</dbReference>
<evidence type="ECO:0000256" key="1">
    <source>
        <dbReference type="SAM" id="SignalP"/>
    </source>
</evidence>
<evidence type="ECO:0000313" key="3">
    <source>
        <dbReference type="Proteomes" id="UP000320672"/>
    </source>
</evidence>
<organism evidence="2 3">
    <name type="scientific">Roseimaritima multifibrata</name>
    <dbReference type="NCBI Taxonomy" id="1930274"/>
    <lineage>
        <taxon>Bacteria</taxon>
        <taxon>Pseudomonadati</taxon>
        <taxon>Planctomycetota</taxon>
        <taxon>Planctomycetia</taxon>
        <taxon>Pirellulales</taxon>
        <taxon>Pirellulaceae</taxon>
        <taxon>Roseimaritima</taxon>
    </lineage>
</organism>
<keyword evidence="3" id="KW-1185">Reference proteome</keyword>
<name>A0A517MN70_9BACT</name>
<gene>
    <name evidence="2" type="ORF">FF011L_51460</name>
</gene>
<accession>A0A517MN70</accession>
<proteinExistence type="predicted"/>
<dbReference type="Proteomes" id="UP000320672">
    <property type="component" value="Chromosome"/>
</dbReference>
<sequence length="117" mass="12331" precursor="true">MLLMKNSVHRTVLSFLFVVAAFAAMAGRAEAALQLGAESDQPGIEVIGEPAESMPVVEKSDGLELGVSDNGISSVSIFALSGIEAVVGEEPAVWLGRQPARVNVRCWGLPIDDIPRT</sequence>
<feature type="chain" id="PRO_5022155452" evidence="1">
    <location>
        <begin position="32"/>
        <end position="117"/>
    </location>
</feature>
<dbReference type="AlphaFoldDB" id="A0A517MN70"/>
<dbReference type="KEGG" id="rml:FF011L_51460"/>